<dbReference type="EMBL" id="CAJNDS010001243">
    <property type="protein sequence ID" value="CAE7253281.1"/>
    <property type="molecule type" value="Genomic_DNA"/>
</dbReference>
<organism evidence="3 4">
    <name type="scientific">Symbiodinium natans</name>
    <dbReference type="NCBI Taxonomy" id="878477"/>
    <lineage>
        <taxon>Eukaryota</taxon>
        <taxon>Sar</taxon>
        <taxon>Alveolata</taxon>
        <taxon>Dinophyceae</taxon>
        <taxon>Suessiales</taxon>
        <taxon>Symbiodiniaceae</taxon>
        <taxon>Symbiodinium</taxon>
    </lineage>
</organism>
<feature type="region of interest" description="Disordered" evidence="2">
    <location>
        <begin position="59"/>
        <end position="79"/>
    </location>
</feature>
<reference evidence="3" key="1">
    <citation type="submission" date="2021-02" db="EMBL/GenBank/DDBJ databases">
        <authorList>
            <person name="Dougan E. K."/>
            <person name="Rhodes N."/>
            <person name="Thang M."/>
            <person name="Chan C."/>
        </authorList>
    </citation>
    <scope>NUCLEOTIDE SEQUENCE</scope>
</reference>
<sequence>MVPGLPRKPKKSFRRFGKMRERLLMKLVRLLRKLTGVDRRAIFTERLSQSQRLELEAFMSSLPKEQPVPEKRGDLSSEEDEALAIEDLEDAEDVDFKDVKSRGRSPRASGQGITAKAQNYDAYVSVEWIHVKCRGLKTLEEAIDTHILLTEVAERVRNDQTSSMKDRLLQAIDVTSKEHGIHVDKAKIALRIQVPSSHWTGRGLMTPVFPISEIDAFAQFWLKLREARGHSSGKVKIGGKGMAFRMTPAEMDEMWSRVREVYLDLRAQRGQNREEVARRLDAVVAQRAPFRKRIWRAWNQAMMQRAERQQRAYESRQKRKLEQLERRRMAREDRWARSSWRELEKVRGRVEALLLQWSRSHKGAKWVAKAATGRRVQTRTRLTGKNNKAYRHDAEEYIFQIIQV</sequence>
<keyword evidence="1" id="KW-0175">Coiled coil</keyword>
<evidence type="ECO:0000313" key="4">
    <source>
        <dbReference type="Proteomes" id="UP000604046"/>
    </source>
</evidence>
<protein>
    <submittedName>
        <fullName evidence="3">Prs1 protein</fullName>
    </submittedName>
</protein>
<evidence type="ECO:0000256" key="1">
    <source>
        <dbReference type="SAM" id="Coils"/>
    </source>
</evidence>
<feature type="coiled-coil region" evidence="1">
    <location>
        <begin position="303"/>
        <end position="334"/>
    </location>
</feature>
<accession>A0A812M0J8</accession>
<dbReference type="AlphaFoldDB" id="A0A812M0J8"/>
<dbReference type="Proteomes" id="UP000604046">
    <property type="component" value="Unassembled WGS sequence"/>
</dbReference>
<evidence type="ECO:0000313" key="3">
    <source>
        <dbReference type="EMBL" id="CAE7253281.1"/>
    </source>
</evidence>
<name>A0A812M0J8_9DINO</name>
<gene>
    <name evidence="3" type="primary">prs1</name>
    <name evidence="3" type="ORF">SNAT2548_LOCUS12727</name>
</gene>
<evidence type="ECO:0000256" key="2">
    <source>
        <dbReference type="SAM" id="MobiDB-lite"/>
    </source>
</evidence>
<keyword evidence="4" id="KW-1185">Reference proteome</keyword>
<proteinExistence type="predicted"/>
<comment type="caution">
    <text evidence="3">The sequence shown here is derived from an EMBL/GenBank/DDBJ whole genome shotgun (WGS) entry which is preliminary data.</text>
</comment>